<keyword evidence="1" id="KW-0378">Hydrolase</keyword>
<dbReference type="Proteomes" id="UP001305779">
    <property type="component" value="Unassembled WGS sequence"/>
</dbReference>
<evidence type="ECO:0000256" key="1">
    <source>
        <dbReference type="ARBA" id="ARBA00022801"/>
    </source>
</evidence>
<evidence type="ECO:0000313" key="4">
    <source>
        <dbReference type="Proteomes" id="UP001305779"/>
    </source>
</evidence>
<dbReference type="EMBL" id="JAXOVC010000010">
    <property type="protein sequence ID" value="KAK4496589.1"/>
    <property type="molecule type" value="Genomic_DNA"/>
</dbReference>
<feature type="chain" id="PRO_5047481733" evidence="2">
    <location>
        <begin position="20"/>
        <end position="423"/>
    </location>
</feature>
<dbReference type="InterPro" id="IPR008928">
    <property type="entry name" value="6-hairpin_glycosidase_sf"/>
</dbReference>
<reference evidence="3 4" key="1">
    <citation type="journal article" date="2023" name="G3 (Bethesda)">
        <title>A chromosome-level genome assembly of Zasmidium syzygii isolated from banana leaves.</title>
        <authorList>
            <person name="van Westerhoven A.C."/>
            <person name="Mehrabi R."/>
            <person name="Talebi R."/>
            <person name="Steentjes M.B.F."/>
            <person name="Corcolon B."/>
            <person name="Chong P.A."/>
            <person name="Kema G.H.J."/>
            <person name="Seidl M.F."/>
        </authorList>
    </citation>
    <scope>NUCLEOTIDE SEQUENCE [LARGE SCALE GENOMIC DNA]</scope>
    <source>
        <strain evidence="3 4">P124</strain>
    </source>
</reference>
<dbReference type="Gene3D" id="1.50.10.10">
    <property type="match status" value="1"/>
</dbReference>
<feature type="signal peptide" evidence="2">
    <location>
        <begin position="1"/>
        <end position="19"/>
    </location>
</feature>
<keyword evidence="4" id="KW-1185">Reference proteome</keyword>
<dbReference type="InterPro" id="IPR012341">
    <property type="entry name" value="6hp_glycosidase-like_sf"/>
</dbReference>
<keyword evidence="2" id="KW-0732">Signal</keyword>
<comment type="caution">
    <text evidence="3">The sequence shown here is derived from an EMBL/GenBank/DDBJ whole genome shotgun (WGS) entry which is preliminary data.</text>
</comment>
<dbReference type="Pfam" id="PF07470">
    <property type="entry name" value="Glyco_hydro_88"/>
    <property type="match status" value="1"/>
</dbReference>
<accession>A0ABR0E5I3</accession>
<name>A0ABR0E5I3_ZASCE</name>
<dbReference type="InterPro" id="IPR010905">
    <property type="entry name" value="Glyco_hydro_88"/>
</dbReference>
<sequence length="423" mass="46343">MASPLLVAFLCLLISFTLAQRPASYSNNPSPYSPALCCNQHNIGYDPIKAADQAKRLSTHSWEFGTTAEALLELYNPELAVFSRNAFPNHQLPRPNPDNVESLHYARKHITLNSPTLADGEGATGDPASLGVSALLIGQTIPEYNTSATRQLEYLLNPAKTPHLPNGALSHRSAYPSAWSDFISMAPPFLASYAVATQNDTYIRSAVGQCLLYRQLLKPNNTDSNAWQHILGGPDQDLGRWSTGNGWAAMGMARVLGTLVHWLVLTKEEDPNPSIAAGDLFHWIGEILESAMGENVKVENGLLKNYWDQEGWEGEVSGTALVTAAVYRVAVLQRDAEAVFDGLHGEGSNYTRPITPEMLSWADQNTKILAHHVNELGIGAPAVNPYDWRSREYVYGGSPEGQAILVMLYAAWRDCRKAGVCRE</sequence>
<dbReference type="SUPFAM" id="SSF48208">
    <property type="entry name" value="Six-hairpin glycosidases"/>
    <property type="match status" value="1"/>
</dbReference>
<evidence type="ECO:0000313" key="3">
    <source>
        <dbReference type="EMBL" id="KAK4496589.1"/>
    </source>
</evidence>
<organism evidence="3 4">
    <name type="scientific">Zasmidium cellare</name>
    <name type="common">Wine cellar mold</name>
    <name type="synonym">Racodium cellare</name>
    <dbReference type="NCBI Taxonomy" id="395010"/>
    <lineage>
        <taxon>Eukaryota</taxon>
        <taxon>Fungi</taxon>
        <taxon>Dikarya</taxon>
        <taxon>Ascomycota</taxon>
        <taxon>Pezizomycotina</taxon>
        <taxon>Dothideomycetes</taxon>
        <taxon>Dothideomycetidae</taxon>
        <taxon>Mycosphaerellales</taxon>
        <taxon>Mycosphaerellaceae</taxon>
        <taxon>Zasmidium</taxon>
    </lineage>
</organism>
<gene>
    <name evidence="3" type="ORF">PRZ48_012569</name>
</gene>
<dbReference type="PANTHER" id="PTHR41814:SF1">
    <property type="entry name" value="CELLULASE"/>
    <property type="match status" value="1"/>
</dbReference>
<evidence type="ECO:0000256" key="2">
    <source>
        <dbReference type="SAM" id="SignalP"/>
    </source>
</evidence>
<protein>
    <submittedName>
        <fullName evidence="3">Uncharacterized protein</fullName>
    </submittedName>
</protein>
<dbReference type="PANTHER" id="PTHR41814">
    <property type="entry name" value="EXPRESSED PROTEIN"/>
    <property type="match status" value="1"/>
</dbReference>
<proteinExistence type="predicted"/>